<evidence type="ECO:0000313" key="2">
    <source>
        <dbReference type="Proteomes" id="UP000727407"/>
    </source>
</evidence>
<comment type="caution">
    <text evidence="1">The sequence shown here is derived from an EMBL/GenBank/DDBJ whole genome shotgun (WGS) entry which is preliminary data.</text>
</comment>
<dbReference type="Proteomes" id="UP000727407">
    <property type="component" value="Unassembled WGS sequence"/>
</dbReference>
<dbReference type="EMBL" id="QNUK01000900">
    <property type="protein sequence ID" value="KAF5888897.1"/>
    <property type="molecule type" value="Genomic_DNA"/>
</dbReference>
<accession>A0A8J4TX53</accession>
<proteinExistence type="predicted"/>
<sequence>MAIFCFKRFQQLDKMEWKLSGNTFASGMRIDSFQGTSRSGKSRLIELILLADTGN</sequence>
<organism evidence="1 2">
    <name type="scientific">Clarias magur</name>
    <name type="common">Asian catfish</name>
    <name type="synonym">Macropteronotus magur</name>
    <dbReference type="NCBI Taxonomy" id="1594786"/>
    <lineage>
        <taxon>Eukaryota</taxon>
        <taxon>Metazoa</taxon>
        <taxon>Chordata</taxon>
        <taxon>Craniata</taxon>
        <taxon>Vertebrata</taxon>
        <taxon>Euteleostomi</taxon>
        <taxon>Actinopterygii</taxon>
        <taxon>Neopterygii</taxon>
        <taxon>Teleostei</taxon>
        <taxon>Ostariophysi</taxon>
        <taxon>Siluriformes</taxon>
        <taxon>Clariidae</taxon>
        <taxon>Clarias</taxon>
    </lineage>
</organism>
<dbReference type="AlphaFoldDB" id="A0A8J4TX53"/>
<evidence type="ECO:0000313" key="1">
    <source>
        <dbReference type="EMBL" id="KAF5888897.1"/>
    </source>
</evidence>
<reference evidence="1" key="1">
    <citation type="submission" date="2020-07" db="EMBL/GenBank/DDBJ databases">
        <title>Clarias magur genome sequencing, assembly and annotation.</title>
        <authorList>
            <person name="Kushwaha B."/>
            <person name="Kumar R."/>
            <person name="Das P."/>
            <person name="Joshi C.G."/>
            <person name="Kumar D."/>
            <person name="Nagpure N.S."/>
            <person name="Pandey M."/>
            <person name="Agarwal S."/>
            <person name="Srivastava S."/>
            <person name="Singh M."/>
            <person name="Sahoo L."/>
            <person name="Jayasankar P."/>
            <person name="Meher P.K."/>
            <person name="Koringa P.G."/>
            <person name="Iquebal M.A."/>
            <person name="Das S.P."/>
            <person name="Bit A."/>
            <person name="Patnaik S."/>
            <person name="Patel N."/>
            <person name="Shah T.M."/>
            <person name="Hinsu A."/>
            <person name="Jena J.K."/>
        </authorList>
    </citation>
    <scope>NUCLEOTIDE SEQUENCE</scope>
    <source>
        <strain evidence="1">CIFAMagur01</strain>
        <tissue evidence="1">Testis</tissue>
    </source>
</reference>
<protein>
    <submittedName>
        <fullName evidence="1">Uncharacterized protein</fullName>
    </submittedName>
</protein>
<name>A0A8J4TX53_CLAMG</name>
<gene>
    <name evidence="1" type="ORF">DAT39_021402</name>
</gene>
<keyword evidence="2" id="KW-1185">Reference proteome</keyword>